<feature type="region of interest" description="Disordered" evidence="2">
    <location>
        <begin position="209"/>
        <end position="237"/>
    </location>
</feature>
<dbReference type="EMBL" id="MU150237">
    <property type="protein sequence ID" value="KAF9467274.1"/>
    <property type="molecule type" value="Genomic_DNA"/>
</dbReference>
<evidence type="ECO:0000313" key="4">
    <source>
        <dbReference type="Proteomes" id="UP000807353"/>
    </source>
</evidence>
<feature type="region of interest" description="Disordered" evidence="2">
    <location>
        <begin position="53"/>
        <end position="72"/>
    </location>
</feature>
<evidence type="ECO:0000313" key="3">
    <source>
        <dbReference type="EMBL" id="KAF9467274.1"/>
    </source>
</evidence>
<dbReference type="Proteomes" id="UP000807353">
    <property type="component" value="Unassembled WGS sequence"/>
</dbReference>
<organism evidence="3 4">
    <name type="scientific">Collybia nuda</name>
    <dbReference type="NCBI Taxonomy" id="64659"/>
    <lineage>
        <taxon>Eukaryota</taxon>
        <taxon>Fungi</taxon>
        <taxon>Dikarya</taxon>
        <taxon>Basidiomycota</taxon>
        <taxon>Agaricomycotina</taxon>
        <taxon>Agaricomycetes</taxon>
        <taxon>Agaricomycetidae</taxon>
        <taxon>Agaricales</taxon>
        <taxon>Tricholomatineae</taxon>
        <taxon>Clitocybaceae</taxon>
        <taxon>Collybia</taxon>
    </lineage>
</organism>
<reference evidence="3" key="1">
    <citation type="submission" date="2020-11" db="EMBL/GenBank/DDBJ databases">
        <authorList>
            <consortium name="DOE Joint Genome Institute"/>
            <person name="Ahrendt S."/>
            <person name="Riley R."/>
            <person name="Andreopoulos W."/>
            <person name="Labutti K."/>
            <person name="Pangilinan J."/>
            <person name="Ruiz-Duenas F.J."/>
            <person name="Barrasa J.M."/>
            <person name="Sanchez-Garcia M."/>
            <person name="Camarero S."/>
            <person name="Miyauchi S."/>
            <person name="Serrano A."/>
            <person name="Linde D."/>
            <person name="Babiker R."/>
            <person name="Drula E."/>
            <person name="Ayuso-Fernandez I."/>
            <person name="Pacheco R."/>
            <person name="Padilla G."/>
            <person name="Ferreira P."/>
            <person name="Barriuso J."/>
            <person name="Kellner H."/>
            <person name="Castanera R."/>
            <person name="Alfaro M."/>
            <person name="Ramirez L."/>
            <person name="Pisabarro A.G."/>
            <person name="Kuo A."/>
            <person name="Tritt A."/>
            <person name="Lipzen A."/>
            <person name="He G."/>
            <person name="Yan M."/>
            <person name="Ng V."/>
            <person name="Cullen D."/>
            <person name="Martin F."/>
            <person name="Rosso M.-N."/>
            <person name="Henrissat B."/>
            <person name="Hibbett D."/>
            <person name="Martinez A.T."/>
            <person name="Grigoriev I.V."/>
        </authorList>
    </citation>
    <scope>NUCLEOTIDE SEQUENCE</scope>
    <source>
        <strain evidence="3">CBS 247.69</strain>
    </source>
</reference>
<sequence length="292" mass="32949">MWSTIVNLTAKMDNLSNQNHYLQKRLEIMEDRLLDGLGRKIQASNDSLTKAIEGLSEHPSPGSSSKSSKPLPLPSLDIENYPEIKYWTKKMFIAAKKNKEMSTGLASSESTGNTMTWYVETEDGDPISSEKVNAIREHARHLWQSLLTKGIAPVTWAQANLEAHNYYEHHMCERFPELSYGANNWKAHMIATENYSSWYGKHVGRSAKVKNEPPATQLLKRSRSPSISPPMPERKKSKVINLTSDELQEPVKEATDQCPCPKPLLKKSPLLCRTLQLLHPPSPLQSPPPRLT</sequence>
<comment type="caution">
    <text evidence="3">The sequence shown here is derived from an EMBL/GenBank/DDBJ whole genome shotgun (WGS) entry which is preliminary data.</text>
</comment>
<evidence type="ECO:0000256" key="2">
    <source>
        <dbReference type="SAM" id="MobiDB-lite"/>
    </source>
</evidence>
<feature type="coiled-coil region" evidence="1">
    <location>
        <begin position="5"/>
        <end position="32"/>
    </location>
</feature>
<protein>
    <submittedName>
        <fullName evidence="3">Uncharacterized protein</fullName>
    </submittedName>
</protein>
<proteinExistence type="predicted"/>
<gene>
    <name evidence="3" type="ORF">BDZ94DRAFT_1025080</name>
</gene>
<keyword evidence="1" id="KW-0175">Coiled coil</keyword>
<name>A0A9P6CNS4_9AGAR</name>
<evidence type="ECO:0000256" key="1">
    <source>
        <dbReference type="SAM" id="Coils"/>
    </source>
</evidence>
<dbReference type="OrthoDB" id="3235325at2759"/>
<accession>A0A9P6CNS4</accession>
<dbReference type="AlphaFoldDB" id="A0A9P6CNS4"/>
<keyword evidence="4" id="KW-1185">Reference proteome</keyword>